<feature type="chain" id="PRO_5020910121" description="Doubled CXXCH motif domain-containing protein" evidence="2">
    <location>
        <begin position="23"/>
        <end position="774"/>
    </location>
</feature>
<protein>
    <recommendedName>
        <fullName evidence="3">Doubled CXXCH motif domain-containing protein</fullName>
    </recommendedName>
</protein>
<feature type="region of interest" description="Disordered" evidence="1">
    <location>
        <begin position="547"/>
        <end position="567"/>
    </location>
</feature>
<evidence type="ECO:0000259" key="3">
    <source>
        <dbReference type="Pfam" id="PF09699"/>
    </source>
</evidence>
<feature type="domain" description="Doubled CXXCH motif" evidence="3">
    <location>
        <begin position="290"/>
        <end position="337"/>
    </location>
</feature>
<dbReference type="Proteomes" id="UP000305674">
    <property type="component" value="Unassembled WGS sequence"/>
</dbReference>
<gene>
    <name evidence="4" type="ORF">FCL40_13160</name>
</gene>
<feature type="signal peptide" evidence="2">
    <location>
        <begin position="1"/>
        <end position="22"/>
    </location>
</feature>
<dbReference type="Pfam" id="PF09699">
    <property type="entry name" value="Paired_CXXCH_1"/>
    <property type="match status" value="1"/>
</dbReference>
<evidence type="ECO:0000313" key="5">
    <source>
        <dbReference type="Proteomes" id="UP000305674"/>
    </source>
</evidence>
<dbReference type="EMBL" id="SWCI01000008">
    <property type="protein sequence ID" value="TKB48293.1"/>
    <property type="molecule type" value="Genomic_DNA"/>
</dbReference>
<dbReference type="InterPro" id="IPR010177">
    <property type="entry name" value="Paired_CXXCH_1"/>
</dbReference>
<evidence type="ECO:0000256" key="2">
    <source>
        <dbReference type="SAM" id="SignalP"/>
    </source>
</evidence>
<dbReference type="Gene3D" id="1.10.1130.10">
    <property type="entry name" value="Flavocytochrome C3, Chain A"/>
    <property type="match status" value="1"/>
</dbReference>
<proteinExistence type="predicted"/>
<comment type="caution">
    <text evidence="4">The sequence shown here is derived from an EMBL/GenBank/DDBJ whole genome shotgun (WGS) entry which is preliminary data.</text>
</comment>
<dbReference type="SUPFAM" id="SSF48695">
    <property type="entry name" value="Multiheme cytochromes"/>
    <property type="match status" value="3"/>
</dbReference>
<keyword evidence="5" id="KW-1185">Reference proteome</keyword>
<name>A0A4U1BCA6_9GAMM</name>
<dbReference type="RefSeq" id="WP_136853764.1">
    <property type="nucleotide sequence ID" value="NZ_SWCI01000008.1"/>
</dbReference>
<feature type="compositionally biased region" description="Basic and acidic residues" evidence="1">
    <location>
        <begin position="363"/>
        <end position="389"/>
    </location>
</feature>
<organism evidence="4 5">
    <name type="scientific">Ferrimonas sediminicola</name>
    <dbReference type="NCBI Taxonomy" id="2569538"/>
    <lineage>
        <taxon>Bacteria</taxon>
        <taxon>Pseudomonadati</taxon>
        <taxon>Pseudomonadota</taxon>
        <taxon>Gammaproteobacteria</taxon>
        <taxon>Alteromonadales</taxon>
        <taxon>Ferrimonadaceae</taxon>
        <taxon>Ferrimonas</taxon>
    </lineage>
</organism>
<evidence type="ECO:0000256" key="1">
    <source>
        <dbReference type="SAM" id="MobiDB-lite"/>
    </source>
</evidence>
<dbReference type="OrthoDB" id="9814800at2"/>
<sequence>MAMSNWSGVLLLLACWGTPAGASSIYFTKHNLSAGSGNEVRASGEDQLCVFCHTPHGAASSAQAPLWNRQLPQGASYQAYSSSSLQATTEAPGGASKLCLSCHDGTLAIGAVNVANGQVAPTLTMTGAAAGGMMPSGGGLTTGNTRNLGTDLSNDHPISFTFDTELAARDGELYDPEAVAHIGTRSGGDYPLLPLDHDSKVQCTSCHDPHQYDEATGNTKFLRGQRLQQQPPGGAGFDAANDMICLGCHQKSGRAWSESVHASNLTASYSYTDTAADERGFPLGTKVWQAGCLNCHDSHTVQGAKRLLREGTDSLATPKAGGNPAPEETCYQCHSSLSNRAVQELGIADIRSDFVNKSRRMPITRDHQQRDHPHDIEDANLNESREKLGRNQPSNRHTTCTDCHNPHRVIRAPLLNAGAPASQGTHTHASGTLHSNLASGALRGSIGVEPIYANDTFEPDPIAADALIAFQVKQGAPQAGASTDVNQPYVTREYQVCLRCHSNYGFGTLPPTAGDSGGGTPYGTNGLAQYTNQAMEFNPPLADRGEPGGNHRSWHPVIGPTGRTDAVRRSGARNSWSAPWNQSGALGNQTMYCSDCHGSDHSATGSGGAPAAGSPWGPHGSNNNFILRGSWSNPENPFGTGAICFKCHSTGYRRKDGLSSSGFWGGGRGDLHGYHADNVRRTDSPRDQMRCTMCHVAVPHGWKNKAFLVNLNDVGPEGGQAIGTNVSGRSYTNGPYYRKAYLRIRNWRPSGSWRENDCGKSGSYGRDWMRNTCG</sequence>
<feature type="region of interest" description="Disordered" evidence="1">
    <location>
        <begin position="361"/>
        <end position="404"/>
    </location>
</feature>
<dbReference type="InterPro" id="IPR036280">
    <property type="entry name" value="Multihaem_cyt_sf"/>
</dbReference>
<reference evidence="4 5" key="1">
    <citation type="submission" date="2019-04" db="EMBL/GenBank/DDBJ databases">
        <authorList>
            <person name="Hwang J.C."/>
        </authorList>
    </citation>
    <scope>NUCLEOTIDE SEQUENCE [LARGE SCALE GENOMIC DNA]</scope>
    <source>
        <strain evidence="4 5">IMCC35001</strain>
    </source>
</reference>
<dbReference type="AlphaFoldDB" id="A0A4U1BCA6"/>
<evidence type="ECO:0000313" key="4">
    <source>
        <dbReference type="EMBL" id="TKB48293.1"/>
    </source>
</evidence>
<feature type="compositionally biased region" description="Polar residues" evidence="1">
    <location>
        <begin position="391"/>
        <end position="402"/>
    </location>
</feature>
<accession>A0A4U1BCA6</accession>
<keyword evidence="2" id="KW-0732">Signal</keyword>